<keyword evidence="2 6" id="KW-0812">Transmembrane</keyword>
<evidence type="ECO:0000313" key="8">
    <source>
        <dbReference type="Proteomes" id="UP000094527"/>
    </source>
</evidence>
<dbReference type="SUPFAM" id="SSF103473">
    <property type="entry name" value="MFS general substrate transporter"/>
    <property type="match status" value="1"/>
</dbReference>
<feature type="transmembrane region" description="Helical" evidence="6">
    <location>
        <begin position="212"/>
        <end position="231"/>
    </location>
</feature>
<feature type="compositionally biased region" description="Acidic residues" evidence="5">
    <location>
        <begin position="36"/>
        <end position="45"/>
    </location>
</feature>
<feature type="transmembrane region" description="Helical" evidence="6">
    <location>
        <begin position="498"/>
        <end position="518"/>
    </location>
</feature>
<feature type="transmembrane region" description="Helical" evidence="6">
    <location>
        <begin position="149"/>
        <end position="168"/>
    </location>
</feature>
<feature type="transmembrane region" description="Helical" evidence="6">
    <location>
        <begin position="180"/>
        <end position="200"/>
    </location>
</feature>
<feature type="transmembrane region" description="Helical" evidence="6">
    <location>
        <begin position="337"/>
        <end position="356"/>
    </location>
</feature>
<dbReference type="Gene3D" id="1.20.1250.20">
    <property type="entry name" value="MFS general substrate transporter like domains"/>
    <property type="match status" value="1"/>
</dbReference>
<reference evidence="7 8" key="1">
    <citation type="journal article" date="2016" name="Genome Biol. Evol.">
        <title>Gene Family Evolution Reflects Adaptation to Soil Environmental Stressors in the Genome of the Collembolan Orchesella cincta.</title>
        <authorList>
            <person name="Faddeeva-Vakhrusheva A."/>
            <person name="Derks M.F."/>
            <person name="Anvar S.Y."/>
            <person name="Agamennone V."/>
            <person name="Suring W."/>
            <person name="Smit S."/>
            <person name="van Straalen N.M."/>
            <person name="Roelofs D."/>
        </authorList>
    </citation>
    <scope>NUCLEOTIDE SEQUENCE [LARGE SCALE GENOMIC DNA]</scope>
    <source>
        <tissue evidence="7">Mixed pool</tissue>
    </source>
</reference>
<comment type="subcellular location">
    <subcellularLocation>
        <location evidence="1">Membrane</location>
        <topology evidence="1">Multi-pass membrane protein</topology>
    </subcellularLocation>
</comment>
<evidence type="ECO:0000256" key="6">
    <source>
        <dbReference type="SAM" id="Phobius"/>
    </source>
</evidence>
<evidence type="ECO:0000256" key="3">
    <source>
        <dbReference type="ARBA" id="ARBA00022989"/>
    </source>
</evidence>
<organism evidence="7 8">
    <name type="scientific">Orchesella cincta</name>
    <name type="common">Springtail</name>
    <name type="synonym">Podura cincta</name>
    <dbReference type="NCBI Taxonomy" id="48709"/>
    <lineage>
        <taxon>Eukaryota</taxon>
        <taxon>Metazoa</taxon>
        <taxon>Ecdysozoa</taxon>
        <taxon>Arthropoda</taxon>
        <taxon>Hexapoda</taxon>
        <taxon>Collembola</taxon>
        <taxon>Entomobryomorpha</taxon>
        <taxon>Entomobryoidea</taxon>
        <taxon>Orchesellidae</taxon>
        <taxon>Orchesellinae</taxon>
        <taxon>Orchesella</taxon>
    </lineage>
</organism>
<evidence type="ECO:0000313" key="7">
    <source>
        <dbReference type="EMBL" id="ODM98083.1"/>
    </source>
</evidence>
<dbReference type="OMA" id="VVMFLYM"/>
<evidence type="ECO:0000256" key="5">
    <source>
        <dbReference type="SAM" id="MobiDB-lite"/>
    </source>
</evidence>
<sequence length="537" mass="59849">IWKIVVVLSFSMNHQNTNSSTSIENNGNGSSGFIDDTAELNDSDDSSQSSSSSNEEDDDSFADNRQIINNNDSHQPEDISCGELLKSITIEPMMFAHMFGMSCTSVILQNLYIQRICRISLNYTDTVCDDLADNPEIEHHIDELASKFVMYRSFIEAGFPIIVSLFLGPWTDIHGCKWPMILPMFGYFLSAMSYVMFSFVDGAPPEALLVSSIPVAACGGLVSIVMSAFSFTSKSTTVDSRSFRVAMVEASWFLGGPLGTLSGGVIYKYGGFTTVFIVSASLFLIAFLYGYIVIKEELPEIEDRDGRNCCTDMFNVEAVKEMFATVFFKRSGLQRRWLLLMLLTISLRIFALFGYIQNMYLYTNHQFGWAVKEYTAYSVSDSFMAISGGYVMIMTCMKIFKLPDAIIGIMSTVGIIVSQFVFAFAASGWMIYLGASLQMFAGLISIVLRSMISKVVAKEEIARVFTFLACGEATMPIVGVPIYSYIFRHTLDTFPGAMFMVSAGTYMFIISSFIYLYFSMRNANNHIQMDDPTETEA</sequence>
<dbReference type="PANTHER" id="PTHR23507:SF1">
    <property type="entry name" value="FI18259P1-RELATED"/>
    <property type="match status" value="1"/>
</dbReference>
<accession>A0A1D2MYF6</accession>
<feature type="region of interest" description="Disordered" evidence="5">
    <location>
        <begin position="17"/>
        <end position="61"/>
    </location>
</feature>
<dbReference type="Proteomes" id="UP000094527">
    <property type="component" value="Unassembled WGS sequence"/>
</dbReference>
<name>A0A1D2MYF6_ORCCI</name>
<feature type="transmembrane region" description="Helical" evidence="6">
    <location>
        <begin position="431"/>
        <end position="452"/>
    </location>
</feature>
<gene>
    <name evidence="7" type="ORF">Ocin01_08596</name>
</gene>
<comment type="caution">
    <text evidence="7">The sequence shown here is derived from an EMBL/GenBank/DDBJ whole genome shotgun (WGS) entry which is preliminary data.</text>
</comment>
<dbReference type="InterPro" id="IPR036259">
    <property type="entry name" value="MFS_trans_sf"/>
</dbReference>
<dbReference type="EMBL" id="LJIJ01000383">
    <property type="protein sequence ID" value="ODM98083.1"/>
    <property type="molecule type" value="Genomic_DNA"/>
</dbReference>
<protein>
    <submittedName>
        <fullName evidence="7">Solute carrier family 46 member 3</fullName>
    </submittedName>
</protein>
<feature type="transmembrane region" description="Helical" evidence="6">
    <location>
        <begin position="376"/>
        <end position="393"/>
    </location>
</feature>
<keyword evidence="4 6" id="KW-0472">Membrane</keyword>
<feature type="compositionally biased region" description="Polar residues" evidence="5">
    <location>
        <begin position="17"/>
        <end position="28"/>
    </location>
</feature>
<dbReference type="PANTHER" id="PTHR23507">
    <property type="entry name" value="ZGC:174356"/>
    <property type="match status" value="1"/>
</dbReference>
<dbReference type="GO" id="GO:0022857">
    <property type="term" value="F:transmembrane transporter activity"/>
    <property type="evidence" value="ECO:0007669"/>
    <property type="project" value="InterPro"/>
</dbReference>
<evidence type="ECO:0000256" key="2">
    <source>
        <dbReference type="ARBA" id="ARBA00022692"/>
    </source>
</evidence>
<dbReference type="Pfam" id="PF07690">
    <property type="entry name" value="MFS_1"/>
    <property type="match status" value="1"/>
</dbReference>
<evidence type="ECO:0000256" key="4">
    <source>
        <dbReference type="ARBA" id="ARBA00023136"/>
    </source>
</evidence>
<feature type="non-terminal residue" evidence="7">
    <location>
        <position position="1"/>
    </location>
</feature>
<feature type="transmembrane region" description="Helical" evidence="6">
    <location>
        <begin position="405"/>
        <end position="425"/>
    </location>
</feature>
<keyword evidence="8" id="KW-1185">Reference proteome</keyword>
<feature type="transmembrane region" description="Helical" evidence="6">
    <location>
        <begin position="272"/>
        <end position="294"/>
    </location>
</feature>
<dbReference type="OrthoDB" id="419734at2759"/>
<feature type="transmembrane region" description="Helical" evidence="6">
    <location>
        <begin position="243"/>
        <end position="266"/>
    </location>
</feature>
<dbReference type="InterPro" id="IPR011701">
    <property type="entry name" value="MFS"/>
</dbReference>
<keyword evidence="3 6" id="KW-1133">Transmembrane helix</keyword>
<dbReference type="AlphaFoldDB" id="A0A1D2MYF6"/>
<feature type="transmembrane region" description="Helical" evidence="6">
    <location>
        <begin position="464"/>
        <end position="486"/>
    </location>
</feature>
<dbReference type="GO" id="GO:0016020">
    <property type="term" value="C:membrane"/>
    <property type="evidence" value="ECO:0007669"/>
    <property type="project" value="UniProtKB-SubCell"/>
</dbReference>
<proteinExistence type="predicted"/>
<evidence type="ECO:0000256" key="1">
    <source>
        <dbReference type="ARBA" id="ARBA00004141"/>
    </source>
</evidence>